<keyword evidence="7" id="KW-1185">Reference proteome</keyword>
<dbReference type="PRINTS" id="PR00035">
    <property type="entry name" value="HTHGNTR"/>
</dbReference>
<organism evidence="6 7">
    <name type="scientific">Plastoroseomonas hellenica</name>
    <dbReference type="NCBI Taxonomy" id="2687306"/>
    <lineage>
        <taxon>Bacteria</taxon>
        <taxon>Pseudomonadati</taxon>
        <taxon>Pseudomonadota</taxon>
        <taxon>Alphaproteobacteria</taxon>
        <taxon>Acetobacterales</taxon>
        <taxon>Acetobacteraceae</taxon>
        <taxon>Plastoroseomonas</taxon>
    </lineage>
</organism>
<dbReference type="PANTHER" id="PTHR43537:SF24">
    <property type="entry name" value="GLUCONATE OPERON TRANSCRIPTIONAL REPRESSOR"/>
    <property type="match status" value="1"/>
</dbReference>
<evidence type="ECO:0000256" key="4">
    <source>
        <dbReference type="SAM" id="MobiDB-lite"/>
    </source>
</evidence>
<dbReference type="Proteomes" id="UP001196870">
    <property type="component" value="Unassembled WGS sequence"/>
</dbReference>
<dbReference type="PROSITE" id="PS50949">
    <property type="entry name" value="HTH_GNTR"/>
    <property type="match status" value="1"/>
</dbReference>
<feature type="compositionally biased region" description="Basic residues" evidence="4">
    <location>
        <begin position="252"/>
        <end position="261"/>
    </location>
</feature>
<dbReference type="Gene3D" id="1.10.10.10">
    <property type="entry name" value="Winged helix-like DNA-binding domain superfamily/Winged helix DNA-binding domain"/>
    <property type="match status" value="1"/>
</dbReference>
<sequence length="261" mass="27923">MAPPEASTLEILRTHSLASVAGREIERLILGGEIPAGSRINEQALADRLGISRGPVREAIRGLERSGLVVTVINQGSYVRKVSAAEALELYDLRALITGEACATIAANPPPGALARLKALTGAMAEAATADDAQRYYGLNLDFHAALLEAGAGPRAQRIYADLGNELHLFRRRALVAPENMRESNREHAAMLAALRSRDPDAARRVGETHIRNGKRRFAASTPAVENDQGPPQAATGGEPGHARPTPDPPRRRAPRIARGR</sequence>
<dbReference type="InterPro" id="IPR000524">
    <property type="entry name" value="Tscrpt_reg_HTH_GntR"/>
</dbReference>
<dbReference type="EMBL" id="JAAGBB010000019">
    <property type="protein sequence ID" value="MBR0665980.1"/>
    <property type="molecule type" value="Genomic_DNA"/>
</dbReference>
<keyword evidence="3" id="KW-0804">Transcription</keyword>
<keyword evidence="2" id="KW-0238">DNA-binding</keyword>
<evidence type="ECO:0000256" key="2">
    <source>
        <dbReference type="ARBA" id="ARBA00023125"/>
    </source>
</evidence>
<feature type="region of interest" description="Disordered" evidence="4">
    <location>
        <begin position="199"/>
        <end position="261"/>
    </location>
</feature>
<dbReference type="Pfam" id="PF07729">
    <property type="entry name" value="FCD"/>
    <property type="match status" value="1"/>
</dbReference>
<dbReference type="SMART" id="SM00345">
    <property type="entry name" value="HTH_GNTR"/>
    <property type="match status" value="1"/>
</dbReference>
<feature type="domain" description="HTH gntR-type" evidence="5">
    <location>
        <begin position="15"/>
        <end position="82"/>
    </location>
</feature>
<name>A0ABS5F0B1_9PROT</name>
<dbReference type="InterPro" id="IPR036388">
    <property type="entry name" value="WH-like_DNA-bd_sf"/>
</dbReference>
<dbReference type="PANTHER" id="PTHR43537">
    <property type="entry name" value="TRANSCRIPTIONAL REGULATOR, GNTR FAMILY"/>
    <property type="match status" value="1"/>
</dbReference>
<dbReference type="SUPFAM" id="SSF46785">
    <property type="entry name" value="Winged helix' DNA-binding domain"/>
    <property type="match status" value="1"/>
</dbReference>
<comment type="caution">
    <text evidence="6">The sequence shown here is derived from an EMBL/GenBank/DDBJ whole genome shotgun (WGS) entry which is preliminary data.</text>
</comment>
<dbReference type="SMART" id="SM00895">
    <property type="entry name" value="FCD"/>
    <property type="match status" value="1"/>
</dbReference>
<evidence type="ECO:0000313" key="7">
    <source>
        <dbReference type="Proteomes" id="UP001196870"/>
    </source>
</evidence>
<dbReference type="InterPro" id="IPR008920">
    <property type="entry name" value="TF_FadR/GntR_C"/>
</dbReference>
<accession>A0ABS5F0B1</accession>
<dbReference type="CDD" id="cd07377">
    <property type="entry name" value="WHTH_GntR"/>
    <property type="match status" value="1"/>
</dbReference>
<dbReference type="RefSeq" id="WP_211853652.1">
    <property type="nucleotide sequence ID" value="NZ_JAAGBB010000019.1"/>
</dbReference>
<protein>
    <submittedName>
        <fullName evidence="6">FCD domain-containing protein</fullName>
    </submittedName>
</protein>
<feature type="compositionally biased region" description="Basic and acidic residues" evidence="4">
    <location>
        <begin position="199"/>
        <end position="211"/>
    </location>
</feature>
<dbReference type="Gene3D" id="1.20.120.530">
    <property type="entry name" value="GntR ligand-binding domain-like"/>
    <property type="match status" value="1"/>
</dbReference>
<gene>
    <name evidence="6" type="ORF">GXW71_16595</name>
</gene>
<dbReference type="InterPro" id="IPR011711">
    <property type="entry name" value="GntR_C"/>
</dbReference>
<evidence type="ECO:0000259" key="5">
    <source>
        <dbReference type="PROSITE" id="PS50949"/>
    </source>
</evidence>
<evidence type="ECO:0000256" key="1">
    <source>
        <dbReference type="ARBA" id="ARBA00023015"/>
    </source>
</evidence>
<evidence type="ECO:0000256" key="3">
    <source>
        <dbReference type="ARBA" id="ARBA00023163"/>
    </source>
</evidence>
<reference evidence="7" key="1">
    <citation type="journal article" date="2021" name="Syst. Appl. Microbiol.">
        <title>Roseomonas hellenica sp. nov., isolated from roots of wild-growing Alkanna tinctoria.</title>
        <authorList>
            <person name="Rat A."/>
            <person name="Naranjo H.D."/>
            <person name="Lebbe L."/>
            <person name="Cnockaert M."/>
            <person name="Krigas N."/>
            <person name="Grigoriadou K."/>
            <person name="Maloupa E."/>
            <person name="Willems A."/>
        </authorList>
    </citation>
    <scope>NUCLEOTIDE SEQUENCE [LARGE SCALE GENOMIC DNA]</scope>
    <source>
        <strain evidence="7">LMG 31523</strain>
    </source>
</reference>
<proteinExistence type="predicted"/>
<keyword evidence="1" id="KW-0805">Transcription regulation</keyword>
<evidence type="ECO:0000313" key="6">
    <source>
        <dbReference type="EMBL" id="MBR0665980.1"/>
    </source>
</evidence>
<dbReference type="InterPro" id="IPR036390">
    <property type="entry name" value="WH_DNA-bd_sf"/>
</dbReference>
<dbReference type="Pfam" id="PF00392">
    <property type="entry name" value="GntR"/>
    <property type="match status" value="1"/>
</dbReference>
<dbReference type="SUPFAM" id="SSF48008">
    <property type="entry name" value="GntR ligand-binding domain-like"/>
    <property type="match status" value="1"/>
</dbReference>